<protein>
    <submittedName>
        <fullName evidence="1">Uncharacterized protein</fullName>
    </submittedName>
</protein>
<gene>
    <name evidence="1" type="ORF">BDR25DRAFT_344857</name>
</gene>
<name>A0ACB6QKF5_9PLEO</name>
<organism evidence="1 2">
    <name type="scientific">Lindgomyces ingoldianus</name>
    <dbReference type="NCBI Taxonomy" id="673940"/>
    <lineage>
        <taxon>Eukaryota</taxon>
        <taxon>Fungi</taxon>
        <taxon>Dikarya</taxon>
        <taxon>Ascomycota</taxon>
        <taxon>Pezizomycotina</taxon>
        <taxon>Dothideomycetes</taxon>
        <taxon>Pleosporomycetidae</taxon>
        <taxon>Pleosporales</taxon>
        <taxon>Lindgomycetaceae</taxon>
        <taxon>Lindgomyces</taxon>
    </lineage>
</organism>
<accession>A0ACB6QKF5</accession>
<reference evidence="1" key="1">
    <citation type="journal article" date="2020" name="Stud. Mycol.">
        <title>101 Dothideomycetes genomes: a test case for predicting lifestyles and emergence of pathogens.</title>
        <authorList>
            <person name="Haridas S."/>
            <person name="Albert R."/>
            <person name="Binder M."/>
            <person name="Bloem J."/>
            <person name="Labutti K."/>
            <person name="Salamov A."/>
            <person name="Andreopoulos B."/>
            <person name="Baker S."/>
            <person name="Barry K."/>
            <person name="Bills G."/>
            <person name="Bluhm B."/>
            <person name="Cannon C."/>
            <person name="Castanera R."/>
            <person name="Culley D."/>
            <person name="Daum C."/>
            <person name="Ezra D."/>
            <person name="Gonzalez J."/>
            <person name="Henrissat B."/>
            <person name="Kuo A."/>
            <person name="Liang C."/>
            <person name="Lipzen A."/>
            <person name="Lutzoni F."/>
            <person name="Magnuson J."/>
            <person name="Mondo S."/>
            <person name="Nolan M."/>
            <person name="Ohm R."/>
            <person name="Pangilinan J."/>
            <person name="Park H.-J."/>
            <person name="Ramirez L."/>
            <person name="Alfaro M."/>
            <person name="Sun H."/>
            <person name="Tritt A."/>
            <person name="Yoshinaga Y."/>
            <person name="Zwiers L.-H."/>
            <person name="Turgeon B."/>
            <person name="Goodwin S."/>
            <person name="Spatafora J."/>
            <person name="Crous P."/>
            <person name="Grigoriev I."/>
        </authorList>
    </citation>
    <scope>NUCLEOTIDE SEQUENCE</scope>
    <source>
        <strain evidence="1">ATCC 200398</strain>
    </source>
</reference>
<sequence length="541" mass="62731">MGTVKRQSGALNSVWEEKYSRQRAEGLYIAEDGREDRLAFPSGVSLFEYLERGDKDNFIETLLKYSKDRLEPPGKFRFSALRSYLSSADFADLNQGALSTRPTPSIIILDERRDPIDTSTTTRHWDSDAYLRYPPQGTNVSTEELDLCQLVQRLTENRRLNGAERRTLYVSHMTSSCAMAIIGTAPTRSIPILRKFLHNHLLSRTQFRISLSGTYTIEFHIPYFALREGPPSLDNRRKGEDDFQAHKLLPLPRPGDEEAYYYEAQTSFLLTGIDERLYSVICFVDTFFESEQSRDSYLDTTSPLDAPSGGSLWLQYPVWNPRQYALAVQSHRIFQAREEWTALINCFVERLKYYERLYKLPDDPMLTRTSELTEAESTIRLFRDQLISTIRAWDEYYDSYGSLYEVESVILYNWWQKYLGSIRESVSELRVLHELMAQKLELFKSMRDGLVNASAFKESAEATRQGNKISILTRITMLFLPFTSVTAFFSLPQLPQSAWLWFAYWPAVFLFLVGTVYISREPELLQSVFGEGYSRQKPCQF</sequence>
<proteinExistence type="predicted"/>
<evidence type="ECO:0000313" key="1">
    <source>
        <dbReference type="EMBL" id="KAF2467473.1"/>
    </source>
</evidence>
<keyword evidence="2" id="KW-1185">Reference proteome</keyword>
<evidence type="ECO:0000313" key="2">
    <source>
        <dbReference type="Proteomes" id="UP000799755"/>
    </source>
</evidence>
<dbReference type="Proteomes" id="UP000799755">
    <property type="component" value="Unassembled WGS sequence"/>
</dbReference>
<comment type="caution">
    <text evidence="1">The sequence shown here is derived from an EMBL/GenBank/DDBJ whole genome shotgun (WGS) entry which is preliminary data.</text>
</comment>
<dbReference type="EMBL" id="MU003520">
    <property type="protein sequence ID" value="KAF2467473.1"/>
    <property type="molecule type" value="Genomic_DNA"/>
</dbReference>